<protein>
    <submittedName>
        <fullName evidence="1">Uncharacterized protein</fullName>
    </submittedName>
</protein>
<proteinExistence type="predicted"/>
<dbReference type="EMBL" id="BK015564">
    <property type="protein sequence ID" value="DAE13377.1"/>
    <property type="molecule type" value="Genomic_DNA"/>
</dbReference>
<organism evidence="1">
    <name type="scientific">Siphoviridae sp. ctLqe90</name>
    <dbReference type="NCBI Taxonomy" id="2825456"/>
    <lineage>
        <taxon>Viruses</taxon>
        <taxon>Duplodnaviria</taxon>
        <taxon>Heunggongvirae</taxon>
        <taxon>Uroviricota</taxon>
        <taxon>Caudoviricetes</taxon>
    </lineage>
</organism>
<accession>A0A8S5Q3G2</accession>
<sequence length="29" mass="3394">MCDIINEYYGFSVFVRKVDSIISINPKKN</sequence>
<name>A0A8S5Q3G2_9CAUD</name>
<evidence type="ECO:0000313" key="1">
    <source>
        <dbReference type="EMBL" id="DAE13377.1"/>
    </source>
</evidence>
<reference evidence="1" key="1">
    <citation type="journal article" date="2021" name="Proc. Natl. Acad. Sci. U.S.A.">
        <title>A Catalog of Tens of Thousands of Viruses from Human Metagenomes Reveals Hidden Associations with Chronic Diseases.</title>
        <authorList>
            <person name="Tisza M.J."/>
            <person name="Buck C.B."/>
        </authorList>
    </citation>
    <scope>NUCLEOTIDE SEQUENCE</scope>
    <source>
        <strain evidence="1">CtLqe90</strain>
    </source>
</reference>